<dbReference type="Proteomes" id="UP000736328">
    <property type="component" value="Unassembled WGS sequence"/>
</dbReference>
<name>A0A933IAT7_UNCT6</name>
<organism evidence="2 3">
    <name type="scientific">candidate division TA06 bacterium</name>
    <dbReference type="NCBI Taxonomy" id="2250710"/>
    <lineage>
        <taxon>Bacteria</taxon>
        <taxon>Bacteria division TA06</taxon>
    </lineage>
</organism>
<protein>
    <submittedName>
        <fullName evidence="2">Uncharacterized protein</fullName>
    </submittedName>
</protein>
<feature type="transmembrane region" description="Helical" evidence="1">
    <location>
        <begin position="132"/>
        <end position="155"/>
    </location>
</feature>
<feature type="transmembrane region" description="Helical" evidence="1">
    <location>
        <begin position="109"/>
        <end position="126"/>
    </location>
</feature>
<sequence>MFSEITGYYFFSSIIQVEAAIFSIYGLFIVFKIQICKANIDTCKNLLFMKFNKLHMISDFEKKNDSQKEEYITEKAKSAPDEPIAYQFRQWLDNQYSIAKIKSSFRSPLVLLITGMITDAVALIFMQTIQRLFILESILYAISLGIFIVAIIQIYRSITKIILE</sequence>
<feature type="transmembrane region" description="Helical" evidence="1">
    <location>
        <begin position="6"/>
        <end position="31"/>
    </location>
</feature>
<keyword evidence="1" id="KW-0472">Membrane</keyword>
<accession>A0A933IAT7</accession>
<reference evidence="2" key="1">
    <citation type="submission" date="2020-07" db="EMBL/GenBank/DDBJ databases">
        <title>Huge and variable diversity of episymbiotic CPR bacteria and DPANN archaea in groundwater ecosystems.</title>
        <authorList>
            <person name="He C.Y."/>
            <person name="Keren R."/>
            <person name="Whittaker M."/>
            <person name="Farag I.F."/>
            <person name="Doudna J."/>
            <person name="Cate J.H.D."/>
            <person name="Banfield J.F."/>
        </authorList>
    </citation>
    <scope>NUCLEOTIDE SEQUENCE</scope>
    <source>
        <strain evidence="2">NC_groundwater_1520_Pr4_B-0.1um_53_5</strain>
    </source>
</reference>
<evidence type="ECO:0000256" key="1">
    <source>
        <dbReference type="SAM" id="Phobius"/>
    </source>
</evidence>
<dbReference type="AlphaFoldDB" id="A0A933IAT7"/>
<evidence type="ECO:0000313" key="2">
    <source>
        <dbReference type="EMBL" id="MBI4726447.1"/>
    </source>
</evidence>
<keyword evidence="1" id="KW-1133">Transmembrane helix</keyword>
<gene>
    <name evidence="2" type="ORF">HY768_04345</name>
</gene>
<keyword evidence="1" id="KW-0812">Transmembrane</keyword>
<dbReference type="EMBL" id="JACQXR010000053">
    <property type="protein sequence ID" value="MBI4726447.1"/>
    <property type="molecule type" value="Genomic_DNA"/>
</dbReference>
<proteinExistence type="predicted"/>
<comment type="caution">
    <text evidence="2">The sequence shown here is derived from an EMBL/GenBank/DDBJ whole genome shotgun (WGS) entry which is preliminary data.</text>
</comment>
<evidence type="ECO:0000313" key="3">
    <source>
        <dbReference type="Proteomes" id="UP000736328"/>
    </source>
</evidence>